<organism evidence="1 2">
    <name type="scientific">Symbiobacterium thermophilum</name>
    <dbReference type="NCBI Taxonomy" id="2734"/>
    <lineage>
        <taxon>Bacteria</taxon>
        <taxon>Bacillati</taxon>
        <taxon>Bacillota</taxon>
        <taxon>Clostridia</taxon>
        <taxon>Eubacteriales</taxon>
        <taxon>Symbiobacteriaceae</taxon>
        <taxon>Symbiobacterium</taxon>
    </lineage>
</organism>
<dbReference type="Proteomes" id="UP000732377">
    <property type="component" value="Unassembled WGS sequence"/>
</dbReference>
<protein>
    <submittedName>
        <fullName evidence="1">Uncharacterized protein</fullName>
    </submittedName>
</protein>
<sequence>MTNNPALKLHIRVRNVALVKVLLFMLLILSRVLPERVTLRLGDSILRLLWCECRVGAGRWRRVKNALTMEMLLSGQEA</sequence>
<proteinExistence type="predicted"/>
<dbReference type="RefSeq" id="WP_273382031.1">
    <property type="nucleotide sequence ID" value="NZ_PIUK01000544.1"/>
</dbReference>
<name>A0A953LJR6_SYMTR</name>
<comment type="caution">
    <text evidence="1">The sequence shown here is derived from an EMBL/GenBank/DDBJ whole genome shotgun (WGS) entry which is preliminary data.</text>
</comment>
<evidence type="ECO:0000313" key="1">
    <source>
        <dbReference type="EMBL" id="MBY6278481.1"/>
    </source>
</evidence>
<dbReference type="EMBL" id="PIUK01000544">
    <property type="protein sequence ID" value="MBY6278481.1"/>
    <property type="molecule type" value="Genomic_DNA"/>
</dbReference>
<reference evidence="1" key="1">
    <citation type="submission" date="2017-11" db="EMBL/GenBank/DDBJ databases">
        <title>Three new genomes from thermophilic consortium.</title>
        <authorList>
            <person name="Quaggio R."/>
            <person name="Amgarten D."/>
            <person name="Setubal J.C."/>
        </authorList>
    </citation>
    <scope>NUCLEOTIDE SEQUENCE</scope>
    <source>
        <strain evidence="1">ZCTH01-B2</strain>
    </source>
</reference>
<dbReference type="AlphaFoldDB" id="A0A953LJR6"/>
<evidence type="ECO:0000313" key="2">
    <source>
        <dbReference type="Proteomes" id="UP000732377"/>
    </source>
</evidence>
<accession>A0A953LJR6</accession>
<gene>
    <name evidence="1" type="ORF">CWE10_20520</name>
</gene>